<gene>
    <name evidence="1" type="ORF">TRIUR3_28092</name>
</gene>
<evidence type="ECO:0000313" key="1">
    <source>
        <dbReference type="EMBL" id="EMS46149.1"/>
    </source>
</evidence>
<dbReference type="EMBL" id="KD277571">
    <property type="protein sequence ID" value="EMS46149.1"/>
    <property type="molecule type" value="Genomic_DNA"/>
</dbReference>
<dbReference type="STRING" id="4572.M7ZDI3"/>
<dbReference type="AlphaFoldDB" id="M7ZDI3"/>
<organism evidence="1">
    <name type="scientific">Triticum urartu</name>
    <name type="common">Red wild einkorn</name>
    <name type="synonym">Crithodium urartu</name>
    <dbReference type="NCBI Taxonomy" id="4572"/>
    <lineage>
        <taxon>Eukaryota</taxon>
        <taxon>Viridiplantae</taxon>
        <taxon>Streptophyta</taxon>
        <taxon>Embryophyta</taxon>
        <taxon>Tracheophyta</taxon>
        <taxon>Spermatophyta</taxon>
        <taxon>Magnoliopsida</taxon>
        <taxon>Liliopsida</taxon>
        <taxon>Poales</taxon>
        <taxon>Poaceae</taxon>
        <taxon>BOP clade</taxon>
        <taxon>Pooideae</taxon>
        <taxon>Triticodae</taxon>
        <taxon>Triticeae</taxon>
        <taxon>Triticinae</taxon>
        <taxon>Triticum</taxon>
    </lineage>
</organism>
<accession>M7ZDI3</accession>
<name>M7ZDI3_TRIUA</name>
<protein>
    <submittedName>
        <fullName evidence="1">Uncharacterized protein</fullName>
    </submittedName>
</protein>
<reference evidence="1" key="1">
    <citation type="journal article" date="2013" name="Nature">
        <title>Draft genome of the wheat A-genome progenitor Triticum urartu.</title>
        <authorList>
            <person name="Ling H.Q."/>
            <person name="Zhao S."/>
            <person name="Liu D."/>
            <person name="Wang J."/>
            <person name="Sun H."/>
            <person name="Zhang C."/>
            <person name="Fan H."/>
            <person name="Li D."/>
            <person name="Dong L."/>
            <person name="Tao Y."/>
            <person name="Gao C."/>
            <person name="Wu H."/>
            <person name="Li Y."/>
            <person name="Cui Y."/>
            <person name="Guo X."/>
            <person name="Zheng S."/>
            <person name="Wang B."/>
            <person name="Yu K."/>
            <person name="Liang Q."/>
            <person name="Yang W."/>
            <person name="Lou X."/>
            <person name="Chen J."/>
            <person name="Feng M."/>
            <person name="Jian J."/>
            <person name="Zhang X."/>
            <person name="Luo G."/>
            <person name="Jiang Y."/>
            <person name="Liu J."/>
            <person name="Wang Z."/>
            <person name="Sha Y."/>
            <person name="Zhang B."/>
            <person name="Wu H."/>
            <person name="Tang D."/>
            <person name="Shen Q."/>
            <person name="Xue P."/>
            <person name="Zou S."/>
            <person name="Wang X."/>
            <person name="Liu X."/>
            <person name="Wang F."/>
            <person name="Yang Y."/>
            <person name="An X."/>
            <person name="Dong Z."/>
            <person name="Zhang K."/>
            <person name="Zhang X."/>
            <person name="Luo M.C."/>
            <person name="Dvorak J."/>
            <person name="Tong Y."/>
            <person name="Wang J."/>
            <person name="Yang H."/>
            <person name="Li Z."/>
            <person name="Wang D."/>
            <person name="Zhang A."/>
            <person name="Wang J."/>
        </authorList>
    </citation>
    <scope>NUCLEOTIDE SEQUENCE</scope>
</reference>
<proteinExistence type="predicted"/>
<sequence>MDVLMLDAKVESCAVPSEEAAMGAGGRYLPVPSDMQPPEGGEVVVRLRIDKEVRVRASRSPRSRA</sequence>